<gene>
    <name evidence="1" type="primary">Contig11135.g11900</name>
    <name evidence="1" type="ORF">STYLEM_55</name>
</gene>
<organism evidence="1 2">
    <name type="scientific">Stylonychia lemnae</name>
    <name type="common">Ciliate</name>
    <dbReference type="NCBI Taxonomy" id="5949"/>
    <lineage>
        <taxon>Eukaryota</taxon>
        <taxon>Sar</taxon>
        <taxon>Alveolata</taxon>
        <taxon>Ciliophora</taxon>
        <taxon>Intramacronucleata</taxon>
        <taxon>Spirotrichea</taxon>
        <taxon>Stichotrichia</taxon>
        <taxon>Sporadotrichida</taxon>
        <taxon>Oxytrichidae</taxon>
        <taxon>Stylonychinae</taxon>
        <taxon>Stylonychia</taxon>
    </lineage>
</organism>
<accession>A0A077ZRJ0</accession>
<reference evidence="1 2" key="1">
    <citation type="submission" date="2014-06" db="EMBL/GenBank/DDBJ databases">
        <authorList>
            <person name="Swart Estienne"/>
        </authorList>
    </citation>
    <scope>NUCLEOTIDE SEQUENCE [LARGE SCALE GENOMIC DNA]</scope>
    <source>
        <strain evidence="1 2">130c</strain>
    </source>
</reference>
<proteinExistence type="predicted"/>
<dbReference type="Pfam" id="PF03663">
    <property type="entry name" value="Glyco_hydro_76"/>
    <property type="match status" value="1"/>
</dbReference>
<evidence type="ECO:0000313" key="2">
    <source>
        <dbReference type="Proteomes" id="UP000039865"/>
    </source>
</evidence>
<dbReference type="PANTHER" id="PTHR47791">
    <property type="entry name" value="MEIOTICALLY UP-REGULATED GENE 191 PROTEIN"/>
    <property type="match status" value="1"/>
</dbReference>
<dbReference type="InParanoid" id="A0A077ZRJ0"/>
<dbReference type="InterPro" id="IPR053169">
    <property type="entry name" value="MUG_Protein"/>
</dbReference>
<sequence>MQTRAFIENKVFNPDELLFSKSLKHRNQWFWANIRGSDDNGWAALALLYAIDIDPAFKDSYLNFTGQYYELGIRQIIEKINEVYRDKNGNIFQLEDRNPYYSMISTTLNIILNQRMYLLTNEAKFLNQSLFDYKFITSRPQLLNDEGLLIDGFNQDLSYFDETVYTYNQGALIIVYGHFYQIYKDLKYLKLGIRHAKNMITYRSNKNLIVIDGDKERQYFMGIYFRFLSEFAEIAYPVYPQEIQGIRDYILINADYLWNHLRSEDNGFPDDYINPKINNALSQNMGIELLTAALAVVDLTY</sequence>
<evidence type="ECO:0000313" key="1">
    <source>
        <dbReference type="EMBL" id="CDW71116.1"/>
    </source>
</evidence>
<dbReference type="GO" id="GO:0005975">
    <property type="term" value="P:carbohydrate metabolic process"/>
    <property type="evidence" value="ECO:0007669"/>
    <property type="project" value="InterPro"/>
</dbReference>
<dbReference type="OrthoDB" id="9984024at2759"/>
<dbReference type="InterPro" id="IPR005198">
    <property type="entry name" value="Glyco_hydro_76"/>
</dbReference>
<dbReference type="AlphaFoldDB" id="A0A077ZRJ0"/>
<keyword evidence="2" id="KW-1185">Reference proteome</keyword>
<dbReference type="SUPFAM" id="SSF48208">
    <property type="entry name" value="Six-hairpin glycosidases"/>
    <property type="match status" value="1"/>
</dbReference>
<name>A0A077ZRJ0_STYLE</name>
<keyword evidence="1" id="KW-0378">Hydrolase</keyword>
<dbReference type="EMBL" id="CCKQ01000053">
    <property type="protein sequence ID" value="CDW71116.1"/>
    <property type="molecule type" value="Genomic_DNA"/>
</dbReference>
<dbReference type="InterPro" id="IPR008928">
    <property type="entry name" value="6-hairpin_glycosidase_sf"/>
</dbReference>
<dbReference type="GO" id="GO:0016787">
    <property type="term" value="F:hydrolase activity"/>
    <property type="evidence" value="ECO:0007669"/>
    <property type="project" value="UniProtKB-KW"/>
</dbReference>
<dbReference type="Gene3D" id="1.50.10.20">
    <property type="match status" value="1"/>
</dbReference>
<dbReference type="PANTHER" id="PTHR47791:SF3">
    <property type="entry name" value="MEIOTICALLY UP-REGULATED GENE 191 PROTEIN"/>
    <property type="match status" value="1"/>
</dbReference>
<dbReference type="Proteomes" id="UP000039865">
    <property type="component" value="Unassembled WGS sequence"/>
</dbReference>
<protein>
    <submittedName>
        <fullName evidence="1">Glycoside hydrolase family 76</fullName>
    </submittedName>
</protein>